<evidence type="ECO:0000256" key="7">
    <source>
        <dbReference type="SAM" id="SignalP"/>
    </source>
</evidence>
<dbReference type="EC" id="2.7.11.1" evidence="2"/>
<evidence type="ECO:0000256" key="3">
    <source>
        <dbReference type="ARBA" id="ARBA00022729"/>
    </source>
</evidence>
<dbReference type="PANTHER" id="PTHR33355:SF12">
    <property type="entry name" value="WALL-ASSOCIATED RECEPTOR KINASE CARBOXY-TERMINAL PROTEIN"/>
    <property type="match status" value="1"/>
</dbReference>
<dbReference type="Pfam" id="PF13947">
    <property type="entry name" value="GUB_WAK_bind"/>
    <property type="match status" value="1"/>
</dbReference>
<dbReference type="EMBL" id="JAUIZM010000004">
    <property type="protein sequence ID" value="KAK1390331.1"/>
    <property type="molecule type" value="Genomic_DNA"/>
</dbReference>
<evidence type="ECO:0000256" key="2">
    <source>
        <dbReference type="ARBA" id="ARBA00012513"/>
    </source>
</evidence>
<keyword evidence="3 7" id="KW-0732">Signal</keyword>
<feature type="domain" description="Wall-associated receptor kinase galacturonan-binding" evidence="8">
    <location>
        <begin position="33"/>
        <end position="94"/>
    </location>
</feature>
<sequence length="301" mass="32971">MYQLMSLFISTFPITTLLTVLLYSPLAVSLSQCRTTCNNNIPINYPFGIDDGCGSPSYRKMLNCSANDLFFLTPSGNYKVQSIDYAKKTLTIYDPAMSTCSILQPHHDFVMSDIQSVIMPPSPDTIFALLNCSIDSPILNHYKSLCFNFSGHSCDELYGGCTSFRLFHMAINSTMPPCCFTGYDTVKYMSMNILDCTHYTTVYNTDNLKGVVPVDWVYGMKLSYSLPETGCERCGKSGGTCGFDVETQGMLCMCSGNSNVTRECASGSLADSTGESRRLSPIVQASYILVVGLGAALHVLL</sequence>
<evidence type="ECO:0000313" key="11">
    <source>
        <dbReference type="Proteomes" id="UP001237642"/>
    </source>
</evidence>
<dbReference type="GO" id="GO:0030247">
    <property type="term" value="F:polysaccharide binding"/>
    <property type="evidence" value="ECO:0007669"/>
    <property type="project" value="InterPro"/>
</dbReference>
<organism evidence="10 11">
    <name type="scientific">Heracleum sosnowskyi</name>
    <dbReference type="NCBI Taxonomy" id="360622"/>
    <lineage>
        <taxon>Eukaryota</taxon>
        <taxon>Viridiplantae</taxon>
        <taxon>Streptophyta</taxon>
        <taxon>Embryophyta</taxon>
        <taxon>Tracheophyta</taxon>
        <taxon>Spermatophyta</taxon>
        <taxon>Magnoliopsida</taxon>
        <taxon>eudicotyledons</taxon>
        <taxon>Gunneridae</taxon>
        <taxon>Pentapetalae</taxon>
        <taxon>asterids</taxon>
        <taxon>campanulids</taxon>
        <taxon>Apiales</taxon>
        <taxon>Apiaceae</taxon>
        <taxon>Apioideae</taxon>
        <taxon>apioid superclade</taxon>
        <taxon>Tordylieae</taxon>
        <taxon>Tordyliinae</taxon>
        <taxon>Heracleum</taxon>
    </lineage>
</organism>
<keyword evidence="10" id="KW-0418">Kinase</keyword>
<feature type="chain" id="PRO_5042029515" description="non-specific serine/threonine protein kinase" evidence="7">
    <location>
        <begin position="30"/>
        <end position="301"/>
    </location>
</feature>
<name>A0AAD8MZB1_9APIA</name>
<protein>
    <recommendedName>
        <fullName evidence="2">non-specific serine/threonine protein kinase</fullName>
        <ecNumber evidence="2">2.7.11.1</ecNumber>
    </recommendedName>
</protein>
<keyword evidence="11" id="KW-1185">Reference proteome</keyword>
<dbReference type="Pfam" id="PF14380">
    <property type="entry name" value="WAK_assoc"/>
    <property type="match status" value="1"/>
</dbReference>
<evidence type="ECO:0000259" key="8">
    <source>
        <dbReference type="Pfam" id="PF13947"/>
    </source>
</evidence>
<keyword evidence="10" id="KW-0675">Receptor</keyword>
<comment type="catalytic activity">
    <reaction evidence="6">
        <text>L-seryl-[protein] + ATP = O-phospho-L-seryl-[protein] + ADP + H(+)</text>
        <dbReference type="Rhea" id="RHEA:17989"/>
        <dbReference type="Rhea" id="RHEA-COMP:9863"/>
        <dbReference type="Rhea" id="RHEA-COMP:11604"/>
        <dbReference type="ChEBI" id="CHEBI:15378"/>
        <dbReference type="ChEBI" id="CHEBI:29999"/>
        <dbReference type="ChEBI" id="CHEBI:30616"/>
        <dbReference type="ChEBI" id="CHEBI:83421"/>
        <dbReference type="ChEBI" id="CHEBI:456216"/>
        <dbReference type="EC" id="2.7.11.1"/>
    </reaction>
</comment>
<dbReference type="PANTHER" id="PTHR33355">
    <property type="entry name" value="WALL-ASSOCIATED RECEPTOR KINASE CARBOXY-TERMINAL PROTEIN-RELATED"/>
    <property type="match status" value="1"/>
</dbReference>
<comment type="subcellular location">
    <subcellularLocation>
        <location evidence="1">Membrane</location>
        <topology evidence="1">Single-pass membrane protein</topology>
    </subcellularLocation>
</comment>
<comment type="catalytic activity">
    <reaction evidence="5">
        <text>L-threonyl-[protein] + ATP = O-phospho-L-threonyl-[protein] + ADP + H(+)</text>
        <dbReference type="Rhea" id="RHEA:46608"/>
        <dbReference type="Rhea" id="RHEA-COMP:11060"/>
        <dbReference type="Rhea" id="RHEA-COMP:11605"/>
        <dbReference type="ChEBI" id="CHEBI:15378"/>
        <dbReference type="ChEBI" id="CHEBI:30013"/>
        <dbReference type="ChEBI" id="CHEBI:30616"/>
        <dbReference type="ChEBI" id="CHEBI:61977"/>
        <dbReference type="ChEBI" id="CHEBI:456216"/>
        <dbReference type="EC" id="2.7.11.1"/>
    </reaction>
</comment>
<keyword evidence="10" id="KW-0808">Transferase</keyword>
<gene>
    <name evidence="10" type="ORF">POM88_018509</name>
</gene>
<reference evidence="10" key="1">
    <citation type="submission" date="2023-02" db="EMBL/GenBank/DDBJ databases">
        <title>Genome of toxic invasive species Heracleum sosnowskyi carries increased number of genes despite the absence of recent whole-genome duplications.</title>
        <authorList>
            <person name="Schelkunov M."/>
            <person name="Shtratnikova V."/>
            <person name="Makarenko M."/>
            <person name="Klepikova A."/>
            <person name="Omelchenko D."/>
            <person name="Novikova G."/>
            <person name="Obukhova E."/>
            <person name="Bogdanov V."/>
            <person name="Penin A."/>
            <person name="Logacheva M."/>
        </authorList>
    </citation>
    <scope>NUCLEOTIDE SEQUENCE</scope>
    <source>
        <strain evidence="10">Hsosn_3</strain>
        <tissue evidence="10">Leaf</tissue>
    </source>
</reference>
<dbReference type="AlphaFoldDB" id="A0AAD8MZB1"/>
<keyword evidence="4" id="KW-0325">Glycoprotein</keyword>
<feature type="signal peptide" evidence="7">
    <location>
        <begin position="1"/>
        <end position="29"/>
    </location>
</feature>
<comment type="caution">
    <text evidence="10">The sequence shown here is derived from an EMBL/GenBank/DDBJ whole genome shotgun (WGS) entry which is preliminary data.</text>
</comment>
<dbReference type="InterPro" id="IPR032872">
    <property type="entry name" value="WAK_assoc_C"/>
</dbReference>
<evidence type="ECO:0000256" key="6">
    <source>
        <dbReference type="ARBA" id="ARBA00048679"/>
    </source>
</evidence>
<evidence type="ECO:0000256" key="4">
    <source>
        <dbReference type="ARBA" id="ARBA00023180"/>
    </source>
</evidence>
<evidence type="ECO:0000313" key="10">
    <source>
        <dbReference type="EMBL" id="KAK1390331.1"/>
    </source>
</evidence>
<reference evidence="10" key="2">
    <citation type="submission" date="2023-05" db="EMBL/GenBank/DDBJ databases">
        <authorList>
            <person name="Schelkunov M.I."/>
        </authorList>
    </citation>
    <scope>NUCLEOTIDE SEQUENCE</scope>
    <source>
        <strain evidence="10">Hsosn_3</strain>
        <tissue evidence="10">Leaf</tissue>
    </source>
</reference>
<evidence type="ECO:0000259" key="9">
    <source>
        <dbReference type="Pfam" id="PF14380"/>
    </source>
</evidence>
<dbReference type="GO" id="GO:0004674">
    <property type="term" value="F:protein serine/threonine kinase activity"/>
    <property type="evidence" value="ECO:0007669"/>
    <property type="project" value="UniProtKB-EC"/>
</dbReference>
<evidence type="ECO:0000256" key="5">
    <source>
        <dbReference type="ARBA" id="ARBA00047899"/>
    </source>
</evidence>
<accession>A0AAD8MZB1</accession>
<proteinExistence type="predicted"/>
<dbReference type="GO" id="GO:0016020">
    <property type="term" value="C:membrane"/>
    <property type="evidence" value="ECO:0007669"/>
    <property type="project" value="UniProtKB-SubCell"/>
</dbReference>
<evidence type="ECO:0000256" key="1">
    <source>
        <dbReference type="ARBA" id="ARBA00004167"/>
    </source>
</evidence>
<dbReference type="Proteomes" id="UP001237642">
    <property type="component" value="Unassembled WGS sequence"/>
</dbReference>
<feature type="domain" description="Wall-associated receptor kinase C-terminal" evidence="9">
    <location>
        <begin position="219"/>
        <end position="256"/>
    </location>
</feature>
<dbReference type="InterPro" id="IPR025287">
    <property type="entry name" value="WAK_GUB"/>
</dbReference>